<dbReference type="EMBL" id="LR796420">
    <property type="protein sequence ID" value="CAB4143087.1"/>
    <property type="molecule type" value="Genomic_DNA"/>
</dbReference>
<evidence type="ECO:0000313" key="1">
    <source>
        <dbReference type="EMBL" id="CAB4143087.1"/>
    </source>
</evidence>
<proteinExistence type="predicted"/>
<gene>
    <name evidence="1" type="ORF">UFOVP449_115</name>
</gene>
<organism evidence="1">
    <name type="scientific">uncultured Caudovirales phage</name>
    <dbReference type="NCBI Taxonomy" id="2100421"/>
    <lineage>
        <taxon>Viruses</taxon>
        <taxon>Duplodnaviria</taxon>
        <taxon>Heunggongvirae</taxon>
        <taxon>Uroviricota</taxon>
        <taxon>Caudoviricetes</taxon>
        <taxon>Peduoviridae</taxon>
        <taxon>Maltschvirus</taxon>
        <taxon>Maltschvirus maltsch</taxon>
    </lineage>
</organism>
<sequence length="63" mass="7186">MNQEVSIINDGSNYVQLTMGDRMDIIITDTLNTKIELKQQTEDIRLEVPSITDESALLHIRVL</sequence>
<reference evidence="1" key="1">
    <citation type="submission" date="2020-04" db="EMBL/GenBank/DDBJ databases">
        <authorList>
            <person name="Chiriac C."/>
            <person name="Salcher M."/>
            <person name="Ghai R."/>
            <person name="Kavagutti S V."/>
        </authorList>
    </citation>
    <scope>NUCLEOTIDE SEQUENCE</scope>
</reference>
<protein>
    <submittedName>
        <fullName evidence="1">Uncharacterized protein</fullName>
    </submittedName>
</protein>
<name>A0A6J5MBG5_9CAUD</name>
<accession>A0A6J5MBG5</accession>